<evidence type="ECO:0000256" key="2">
    <source>
        <dbReference type="ARBA" id="ARBA00022692"/>
    </source>
</evidence>
<evidence type="ECO:0000256" key="6">
    <source>
        <dbReference type="SAM" id="Phobius"/>
    </source>
</evidence>
<gene>
    <name evidence="7" type="primary">yibH</name>
    <name evidence="7" type="ORF">LAL4801_05092</name>
</gene>
<dbReference type="KEGG" id="lagg:B0E33_28860"/>
<keyword evidence="3 6" id="KW-1133">Transmembrane helix</keyword>
<dbReference type="Gene3D" id="1.10.287.470">
    <property type="entry name" value="Helix hairpin bin"/>
    <property type="match status" value="2"/>
</dbReference>
<dbReference type="Gene3D" id="2.40.50.100">
    <property type="match status" value="2"/>
</dbReference>
<dbReference type="RefSeq" id="WP_055660612.1">
    <property type="nucleotide sequence ID" value="NZ_CP045628.1"/>
</dbReference>
<evidence type="ECO:0000256" key="3">
    <source>
        <dbReference type="ARBA" id="ARBA00022989"/>
    </source>
</evidence>
<name>A0A0M6YAT6_9HYPH</name>
<keyword evidence="8" id="KW-1185">Reference proteome</keyword>
<keyword evidence="4 6" id="KW-0472">Membrane</keyword>
<dbReference type="Proteomes" id="UP000048926">
    <property type="component" value="Unassembled WGS sequence"/>
</dbReference>
<sequence>MIELLITCFPLLLRMAYLRWRGRPVTLYNVHRALFVWIVLFVALIFTVEYYHPDTPNALIPYRVVPIVTERGGTVTEVPVKAGQTVKVGDLLFTVDDSSEKAAVATAQTAVGEVNSQIDVVKAQIKAAAADLARTKAVLDTANLTLSEQQDLKDKNSPAYTLNRYENAKAAQEQAAANVNAANSKMEALQVQLDQVLPAELKSAEAALDQAKVNLAKTKVYSSVSGKIEQLTLNVGARAAQFSVNPAMVIVPDRDKTDPIEIVAGFSQTNSAVLHVGMPAEVACENNINSGMANTVLAARIVRIQDVIATGQLGPTGVLMQPSDRRGPGDLVVHVRLEYPEQNALLVDGARCLVQAYTTHISGSLQGTFMGGIIQAWALEKALIMRMKVWIMLFAGTGLIGGD</sequence>
<reference evidence="8" key="1">
    <citation type="submission" date="2015-07" db="EMBL/GenBank/DDBJ databases">
        <authorList>
            <person name="Rodrigo-Torres Lidia"/>
            <person name="Arahal R.David."/>
        </authorList>
    </citation>
    <scope>NUCLEOTIDE SEQUENCE [LARGE SCALE GENOMIC DNA]</scope>
    <source>
        <strain evidence="8">CECT 4801</strain>
    </source>
</reference>
<dbReference type="AlphaFoldDB" id="A0A0M6YAT6"/>
<dbReference type="EMBL" id="CXST01000004">
    <property type="protein sequence ID" value="CTQ46633.1"/>
    <property type="molecule type" value="Genomic_DNA"/>
</dbReference>
<evidence type="ECO:0000313" key="7">
    <source>
        <dbReference type="EMBL" id="CTQ46633.1"/>
    </source>
</evidence>
<evidence type="ECO:0000313" key="8">
    <source>
        <dbReference type="Proteomes" id="UP000048926"/>
    </source>
</evidence>
<keyword evidence="5" id="KW-0175">Coiled coil</keyword>
<feature type="transmembrane region" description="Helical" evidence="6">
    <location>
        <begin position="34"/>
        <end position="51"/>
    </location>
</feature>
<dbReference type="GO" id="GO:0016020">
    <property type="term" value="C:membrane"/>
    <property type="evidence" value="ECO:0007669"/>
    <property type="project" value="UniProtKB-SubCell"/>
</dbReference>
<dbReference type="PANTHER" id="PTHR30386:SF26">
    <property type="entry name" value="TRANSPORT PROTEIN COMB"/>
    <property type="match status" value="1"/>
</dbReference>
<protein>
    <submittedName>
        <fullName evidence="7">Inner membrane protein YibH</fullName>
    </submittedName>
</protein>
<organism evidence="7 8">
    <name type="scientific">Roseibium aggregatum</name>
    <dbReference type="NCBI Taxonomy" id="187304"/>
    <lineage>
        <taxon>Bacteria</taxon>
        <taxon>Pseudomonadati</taxon>
        <taxon>Pseudomonadota</taxon>
        <taxon>Alphaproteobacteria</taxon>
        <taxon>Hyphomicrobiales</taxon>
        <taxon>Stappiaceae</taxon>
        <taxon>Roseibium</taxon>
    </lineage>
</organism>
<keyword evidence="2 6" id="KW-0812">Transmembrane</keyword>
<evidence type="ECO:0000256" key="5">
    <source>
        <dbReference type="SAM" id="Coils"/>
    </source>
</evidence>
<evidence type="ECO:0000256" key="1">
    <source>
        <dbReference type="ARBA" id="ARBA00004167"/>
    </source>
</evidence>
<feature type="coiled-coil region" evidence="5">
    <location>
        <begin position="162"/>
        <end position="192"/>
    </location>
</feature>
<dbReference type="OrthoDB" id="7929252at2"/>
<evidence type="ECO:0000256" key="4">
    <source>
        <dbReference type="ARBA" id="ARBA00023136"/>
    </source>
</evidence>
<accession>A0A0M6YAT6</accession>
<dbReference type="SUPFAM" id="SSF111369">
    <property type="entry name" value="HlyD-like secretion proteins"/>
    <property type="match status" value="2"/>
</dbReference>
<dbReference type="Gene3D" id="2.40.30.170">
    <property type="match status" value="1"/>
</dbReference>
<dbReference type="InterPro" id="IPR050739">
    <property type="entry name" value="MFP"/>
</dbReference>
<dbReference type="PANTHER" id="PTHR30386">
    <property type="entry name" value="MEMBRANE FUSION SUBUNIT OF EMRAB-TOLC MULTIDRUG EFFLUX PUMP"/>
    <property type="match status" value="1"/>
</dbReference>
<proteinExistence type="predicted"/>
<comment type="subcellular location">
    <subcellularLocation>
        <location evidence="1">Membrane</location>
        <topology evidence="1">Single-pass membrane protein</topology>
    </subcellularLocation>
</comment>